<comment type="subcellular location">
    <subcellularLocation>
        <location evidence="1">Cell inner membrane</location>
        <topology evidence="1">Multi-pass membrane protein</topology>
    </subcellularLocation>
</comment>
<proteinExistence type="inferred from homology"/>
<evidence type="ECO:0000256" key="6">
    <source>
        <dbReference type="ARBA" id="ARBA00022617"/>
    </source>
</evidence>
<gene>
    <name evidence="14" type="ORF">EDC27_2869</name>
</gene>
<dbReference type="EMBL" id="RJVA01000015">
    <property type="protein sequence ID" value="ROQ90248.1"/>
    <property type="molecule type" value="Genomic_DNA"/>
</dbReference>
<dbReference type="GO" id="GO:0020037">
    <property type="term" value="F:heme binding"/>
    <property type="evidence" value="ECO:0007669"/>
    <property type="project" value="TreeGrafter"/>
</dbReference>
<feature type="transmembrane region" description="Helical" evidence="13">
    <location>
        <begin position="181"/>
        <end position="205"/>
    </location>
</feature>
<accession>A0A3N1UKJ4</accession>
<evidence type="ECO:0000313" key="14">
    <source>
        <dbReference type="EMBL" id="ROQ90248.1"/>
    </source>
</evidence>
<protein>
    <submittedName>
        <fullName evidence="14">Cytochrome bd-I ubiquinol oxidase subunit 1 apoprotein</fullName>
    </submittedName>
</protein>
<keyword evidence="11 13" id="KW-0408">Iron</keyword>
<dbReference type="GO" id="GO:0070069">
    <property type="term" value="C:cytochrome complex"/>
    <property type="evidence" value="ECO:0007669"/>
    <property type="project" value="UniProtKB-UniRule"/>
</dbReference>
<name>A0A3N1UKJ4_9BACT</name>
<evidence type="ECO:0000256" key="2">
    <source>
        <dbReference type="ARBA" id="ARBA00009819"/>
    </source>
</evidence>
<feature type="transmembrane region" description="Helical" evidence="13">
    <location>
        <begin position="127"/>
        <end position="150"/>
    </location>
</feature>
<feature type="transmembrane region" description="Helical" evidence="13">
    <location>
        <begin position="320"/>
        <end position="340"/>
    </location>
</feature>
<dbReference type="GO" id="GO:0009055">
    <property type="term" value="F:electron transfer activity"/>
    <property type="evidence" value="ECO:0007669"/>
    <property type="project" value="UniProtKB-UniRule"/>
</dbReference>
<evidence type="ECO:0000256" key="13">
    <source>
        <dbReference type="PIRNR" id="PIRNR006446"/>
    </source>
</evidence>
<evidence type="ECO:0000256" key="8">
    <source>
        <dbReference type="ARBA" id="ARBA00022723"/>
    </source>
</evidence>
<keyword evidence="9 13" id="KW-0249">Electron transport</keyword>
<dbReference type="RefSeq" id="WP_123291312.1">
    <property type="nucleotide sequence ID" value="NZ_RJVA01000015.1"/>
</dbReference>
<keyword evidence="15" id="KW-1185">Reference proteome</keyword>
<sequence length="438" mass="49067">MDALFLSRLQFAAATYFHFLFVPLTLGLSILIAVMETKFARSGDDEYQRMAKFWGKIFLINFAVGVVTGITLEFQFGTNWSRYSRYVGDIFGSLLAIEATAAFFLESTFIAVWALTWNRLSAKAHAVTIWLVAFASNLSAVWILTANAWMHHPVGYTLRGGRAELTDFLAVVTQPFAWHTILHTLSGAYILSGMFVMGVSAYHLLRRQHVSFFSRSFRMGTVMALIFSVVAVVHGHVQGSEVARVQPSKLAAMESLWETKQRAPQYLLVIPDEKRERNRLELGALPGVLSLLAYHDVNATVRGLKDFPKEDRPPVTLTFLAFRLMIGLGFLFPVLALWAWWKRHRLLESPRLLKVMLYSIPLPYLACQAGWTVTEVGRQPWVVYGVMRTSDAVSPIAASQVAVSLTAFIVVYSLLGLVAFVLMARYAKRGPAMETAQS</sequence>
<feature type="transmembrane region" description="Helical" evidence="13">
    <location>
        <begin position="401"/>
        <end position="423"/>
    </location>
</feature>
<keyword evidence="5" id="KW-0997">Cell inner membrane</keyword>
<dbReference type="GO" id="GO:0046872">
    <property type="term" value="F:metal ion binding"/>
    <property type="evidence" value="ECO:0007669"/>
    <property type="project" value="UniProtKB-UniRule"/>
</dbReference>
<keyword evidence="12 13" id="KW-0472">Membrane</keyword>
<dbReference type="OrthoDB" id="9807042at2"/>
<keyword evidence="4 13" id="KW-1003">Cell membrane</keyword>
<evidence type="ECO:0000313" key="15">
    <source>
        <dbReference type="Proteomes" id="UP000276223"/>
    </source>
</evidence>
<evidence type="ECO:0000256" key="11">
    <source>
        <dbReference type="ARBA" id="ARBA00023004"/>
    </source>
</evidence>
<reference evidence="14 15" key="1">
    <citation type="submission" date="2018-11" db="EMBL/GenBank/DDBJ databases">
        <title>Genomic Encyclopedia of Type Strains, Phase IV (KMG-IV): sequencing the most valuable type-strain genomes for metagenomic binning, comparative biology and taxonomic classification.</title>
        <authorList>
            <person name="Goeker M."/>
        </authorList>
    </citation>
    <scope>NUCLEOTIDE SEQUENCE [LARGE SCALE GENOMIC DNA]</scope>
    <source>
        <strain evidence="14 15">DSM 22027</strain>
    </source>
</reference>
<evidence type="ECO:0000256" key="4">
    <source>
        <dbReference type="ARBA" id="ARBA00022475"/>
    </source>
</evidence>
<keyword evidence="3 13" id="KW-0813">Transport</keyword>
<feature type="transmembrane region" description="Helical" evidence="13">
    <location>
        <begin position="217"/>
        <end position="237"/>
    </location>
</feature>
<dbReference type="GO" id="GO:0016682">
    <property type="term" value="F:oxidoreductase activity, acting on diphenols and related substances as donors, oxygen as acceptor"/>
    <property type="evidence" value="ECO:0007669"/>
    <property type="project" value="TreeGrafter"/>
</dbReference>
<comment type="similarity">
    <text evidence="2 13">Belongs to the cytochrome ubiquinol oxidase subunit 1 family.</text>
</comment>
<organism evidence="14 15">
    <name type="scientific">Desulfosoma caldarium</name>
    <dbReference type="NCBI Taxonomy" id="610254"/>
    <lineage>
        <taxon>Bacteria</taxon>
        <taxon>Pseudomonadati</taxon>
        <taxon>Thermodesulfobacteriota</taxon>
        <taxon>Syntrophobacteria</taxon>
        <taxon>Syntrophobacterales</taxon>
        <taxon>Syntrophobacteraceae</taxon>
        <taxon>Desulfosoma</taxon>
    </lineage>
</organism>
<dbReference type="InterPro" id="IPR002585">
    <property type="entry name" value="Cyt-d_ubiquinol_oxidase_su_1"/>
</dbReference>
<dbReference type="Pfam" id="PF01654">
    <property type="entry name" value="Cyt_bd_oxida_I"/>
    <property type="match status" value="1"/>
</dbReference>
<dbReference type="AlphaFoldDB" id="A0A3N1UKJ4"/>
<evidence type="ECO:0000256" key="5">
    <source>
        <dbReference type="ARBA" id="ARBA00022519"/>
    </source>
</evidence>
<dbReference type="GO" id="GO:0019646">
    <property type="term" value="P:aerobic electron transport chain"/>
    <property type="evidence" value="ECO:0007669"/>
    <property type="project" value="InterPro"/>
</dbReference>
<evidence type="ECO:0000256" key="12">
    <source>
        <dbReference type="ARBA" id="ARBA00023136"/>
    </source>
</evidence>
<dbReference type="PANTHER" id="PTHR30365">
    <property type="entry name" value="CYTOCHROME D UBIQUINOL OXIDASE"/>
    <property type="match status" value="1"/>
</dbReference>
<comment type="caution">
    <text evidence="14">The sequence shown here is derived from an EMBL/GenBank/DDBJ whole genome shotgun (WGS) entry which is preliminary data.</text>
</comment>
<evidence type="ECO:0000256" key="7">
    <source>
        <dbReference type="ARBA" id="ARBA00022692"/>
    </source>
</evidence>
<dbReference type="PANTHER" id="PTHR30365:SF0">
    <property type="entry name" value="CYTOCHROME BD-I UBIQUINOL OXIDASE SUBUNIT 1"/>
    <property type="match status" value="1"/>
</dbReference>
<keyword evidence="7 13" id="KW-0812">Transmembrane</keyword>
<dbReference type="Proteomes" id="UP000276223">
    <property type="component" value="Unassembled WGS sequence"/>
</dbReference>
<keyword evidence="10 13" id="KW-1133">Transmembrane helix</keyword>
<feature type="transmembrane region" description="Helical" evidence="13">
    <location>
        <begin position="16"/>
        <end position="36"/>
    </location>
</feature>
<dbReference type="GO" id="GO:0005886">
    <property type="term" value="C:plasma membrane"/>
    <property type="evidence" value="ECO:0007669"/>
    <property type="project" value="UniProtKB-SubCell"/>
</dbReference>
<evidence type="ECO:0000256" key="1">
    <source>
        <dbReference type="ARBA" id="ARBA00004429"/>
    </source>
</evidence>
<keyword evidence="8 13" id="KW-0479">Metal-binding</keyword>
<evidence type="ECO:0000256" key="10">
    <source>
        <dbReference type="ARBA" id="ARBA00022989"/>
    </source>
</evidence>
<keyword evidence="6 13" id="KW-0349">Heme</keyword>
<dbReference type="PIRSF" id="PIRSF006446">
    <property type="entry name" value="Cyt_quinol_oxidase_1"/>
    <property type="match status" value="1"/>
</dbReference>
<feature type="transmembrane region" description="Helical" evidence="13">
    <location>
        <begin position="57"/>
        <end position="78"/>
    </location>
</feature>
<evidence type="ECO:0000256" key="3">
    <source>
        <dbReference type="ARBA" id="ARBA00022448"/>
    </source>
</evidence>
<feature type="transmembrane region" description="Helical" evidence="13">
    <location>
        <begin position="90"/>
        <end position="115"/>
    </location>
</feature>
<evidence type="ECO:0000256" key="9">
    <source>
        <dbReference type="ARBA" id="ARBA00022982"/>
    </source>
</evidence>